<comment type="caution">
    <text evidence="6">The sequence shown here is derived from an EMBL/GenBank/DDBJ whole genome shotgun (WGS) entry which is preliminary data.</text>
</comment>
<sequence>MDLPPIGAHCSLPSCRELDLLPIRCRCDKQFCKNHILPDAHQCPVDPSQALRDASPALQKLQRCALASCTKPSLDAFVGDAAGEQGRTSALCPRCTLAYCASHRDASQHACPVPEPVAPPKNEAAHALLAKHFSSVAASTSSSNRVASAPKRKVPTDPKKLAQFEKVEFMKMRHRAVPADPRDKPGSIGIDQRLHVRVSCDDDLESAQKIFWFRKVCHIIFPAMFLVFCPFMFL</sequence>
<dbReference type="PANTHER" id="PTHR14677">
    <property type="entry name" value="ARSENITE INDUCUBLE RNA ASSOCIATED PROTEIN AIP-1-RELATED"/>
    <property type="match status" value="1"/>
</dbReference>
<organism evidence="6 7">
    <name type="scientific">Russula ochroleuca</name>
    <dbReference type="NCBI Taxonomy" id="152965"/>
    <lineage>
        <taxon>Eukaryota</taxon>
        <taxon>Fungi</taxon>
        <taxon>Dikarya</taxon>
        <taxon>Basidiomycota</taxon>
        <taxon>Agaricomycotina</taxon>
        <taxon>Agaricomycetes</taxon>
        <taxon>Russulales</taxon>
        <taxon>Russulaceae</taxon>
        <taxon>Russula</taxon>
    </lineage>
</organism>
<keyword evidence="2 4" id="KW-0863">Zinc-finger</keyword>
<keyword evidence="1" id="KW-0479">Metal-binding</keyword>
<dbReference type="Gene3D" id="4.10.1110.10">
    <property type="entry name" value="AN1-like Zinc finger"/>
    <property type="match status" value="2"/>
</dbReference>
<evidence type="ECO:0000313" key="6">
    <source>
        <dbReference type="EMBL" id="KAF8479042.1"/>
    </source>
</evidence>
<dbReference type="EMBL" id="WHVB01000010">
    <property type="protein sequence ID" value="KAF8479042.1"/>
    <property type="molecule type" value="Genomic_DNA"/>
</dbReference>
<evidence type="ECO:0000259" key="5">
    <source>
        <dbReference type="PROSITE" id="PS51039"/>
    </source>
</evidence>
<evidence type="ECO:0000256" key="2">
    <source>
        <dbReference type="ARBA" id="ARBA00022771"/>
    </source>
</evidence>
<dbReference type="GO" id="GO:0005737">
    <property type="term" value="C:cytoplasm"/>
    <property type="evidence" value="ECO:0007669"/>
    <property type="project" value="TreeGrafter"/>
</dbReference>
<evidence type="ECO:0000313" key="7">
    <source>
        <dbReference type="Proteomes" id="UP000759537"/>
    </source>
</evidence>
<evidence type="ECO:0000256" key="3">
    <source>
        <dbReference type="ARBA" id="ARBA00022833"/>
    </source>
</evidence>
<gene>
    <name evidence="6" type="ORF">DFH94DRAFT_37414</name>
</gene>
<dbReference type="PANTHER" id="PTHR14677:SF20">
    <property type="entry name" value="ZINC FINGER AN1-TYPE CONTAINING 2A-RELATED"/>
    <property type="match status" value="1"/>
</dbReference>
<dbReference type="Pfam" id="PF01428">
    <property type="entry name" value="zf-AN1"/>
    <property type="match status" value="1"/>
</dbReference>
<dbReference type="InterPro" id="IPR035896">
    <property type="entry name" value="AN1-like_Znf"/>
</dbReference>
<feature type="domain" description="AN1-type" evidence="5">
    <location>
        <begin position="4"/>
        <end position="51"/>
    </location>
</feature>
<keyword evidence="3" id="KW-0862">Zinc</keyword>
<name>A0A9P5MUJ4_9AGAM</name>
<proteinExistence type="predicted"/>
<reference evidence="6" key="2">
    <citation type="journal article" date="2020" name="Nat. Commun.">
        <title>Large-scale genome sequencing of mycorrhizal fungi provides insights into the early evolution of symbiotic traits.</title>
        <authorList>
            <person name="Miyauchi S."/>
            <person name="Kiss E."/>
            <person name="Kuo A."/>
            <person name="Drula E."/>
            <person name="Kohler A."/>
            <person name="Sanchez-Garcia M."/>
            <person name="Morin E."/>
            <person name="Andreopoulos B."/>
            <person name="Barry K.W."/>
            <person name="Bonito G."/>
            <person name="Buee M."/>
            <person name="Carver A."/>
            <person name="Chen C."/>
            <person name="Cichocki N."/>
            <person name="Clum A."/>
            <person name="Culley D."/>
            <person name="Crous P.W."/>
            <person name="Fauchery L."/>
            <person name="Girlanda M."/>
            <person name="Hayes R.D."/>
            <person name="Keri Z."/>
            <person name="LaButti K."/>
            <person name="Lipzen A."/>
            <person name="Lombard V."/>
            <person name="Magnuson J."/>
            <person name="Maillard F."/>
            <person name="Murat C."/>
            <person name="Nolan M."/>
            <person name="Ohm R.A."/>
            <person name="Pangilinan J."/>
            <person name="Pereira M.F."/>
            <person name="Perotto S."/>
            <person name="Peter M."/>
            <person name="Pfister S."/>
            <person name="Riley R."/>
            <person name="Sitrit Y."/>
            <person name="Stielow J.B."/>
            <person name="Szollosi G."/>
            <person name="Zifcakova L."/>
            <person name="Stursova M."/>
            <person name="Spatafora J.W."/>
            <person name="Tedersoo L."/>
            <person name="Vaario L.M."/>
            <person name="Yamada A."/>
            <person name="Yan M."/>
            <person name="Wang P."/>
            <person name="Xu J."/>
            <person name="Bruns T."/>
            <person name="Baldrian P."/>
            <person name="Vilgalys R."/>
            <person name="Dunand C."/>
            <person name="Henrissat B."/>
            <person name="Grigoriev I.V."/>
            <person name="Hibbett D."/>
            <person name="Nagy L.G."/>
            <person name="Martin F.M."/>
        </authorList>
    </citation>
    <scope>NUCLEOTIDE SEQUENCE</scope>
    <source>
        <strain evidence="6">Prilba</strain>
    </source>
</reference>
<dbReference type="SUPFAM" id="SSF118310">
    <property type="entry name" value="AN1-like Zinc finger"/>
    <property type="match status" value="2"/>
</dbReference>
<dbReference type="OrthoDB" id="431929at2759"/>
<keyword evidence="7" id="KW-1185">Reference proteome</keyword>
<reference evidence="6" key="1">
    <citation type="submission" date="2019-10" db="EMBL/GenBank/DDBJ databases">
        <authorList>
            <consortium name="DOE Joint Genome Institute"/>
            <person name="Kuo A."/>
            <person name="Miyauchi S."/>
            <person name="Kiss E."/>
            <person name="Drula E."/>
            <person name="Kohler A."/>
            <person name="Sanchez-Garcia M."/>
            <person name="Andreopoulos B."/>
            <person name="Barry K.W."/>
            <person name="Bonito G."/>
            <person name="Buee M."/>
            <person name="Carver A."/>
            <person name="Chen C."/>
            <person name="Cichocki N."/>
            <person name="Clum A."/>
            <person name="Culley D."/>
            <person name="Crous P.W."/>
            <person name="Fauchery L."/>
            <person name="Girlanda M."/>
            <person name="Hayes R."/>
            <person name="Keri Z."/>
            <person name="LaButti K."/>
            <person name="Lipzen A."/>
            <person name="Lombard V."/>
            <person name="Magnuson J."/>
            <person name="Maillard F."/>
            <person name="Morin E."/>
            <person name="Murat C."/>
            <person name="Nolan M."/>
            <person name="Ohm R."/>
            <person name="Pangilinan J."/>
            <person name="Pereira M."/>
            <person name="Perotto S."/>
            <person name="Peter M."/>
            <person name="Riley R."/>
            <person name="Sitrit Y."/>
            <person name="Stielow B."/>
            <person name="Szollosi G."/>
            <person name="Zifcakova L."/>
            <person name="Stursova M."/>
            <person name="Spatafora J.W."/>
            <person name="Tedersoo L."/>
            <person name="Vaario L.-M."/>
            <person name="Yamada A."/>
            <person name="Yan M."/>
            <person name="Wang P."/>
            <person name="Xu J."/>
            <person name="Bruns T."/>
            <person name="Baldrian P."/>
            <person name="Vilgalys R."/>
            <person name="Henrissat B."/>
            <person name="Grigoriev I.V."/>
            <person name="Hibbett D."/>
            <person name="Nagy L.G."/>
            <person name="Martin F.M."/>
        </authorList>
    </citation>
    <scope>NUCLEOTIDE SEQUENCE</scope>
    <source>
        <strain evidence="6">Prilba</strain>
    </source>
</reference>
<dbReference type="SMART" id="SM00154">
    <property type="entry name" value="ZnF_AN1"/>
    <property type="match status" value="1"/>
</dbReference>
<dbReference type="Proteomes" id="UP000759537">
    <property type="component" value="Unassembled WGS sequence"/>
</dbReference>
<protein>
    <recommendedName>
        <fullName evidence="5">AN1-type domain-containing protein</fullName>
    </recommendedName>
</protein>
<dbReference type="PROSITE" id="PS51039">
    <property type="entry name" value="ZF_AN1"/>
    <property type="match status" value="1"/>
</dbReference>
<accession>A0A9P5MUJ4</accession>
<dbReference type="InterPro" id="IPR000058">
    <property type="entry name" value="Znf_AN1"/>
</dbReference>
<dbReference type="GO" id="GO:0008270">
    <property type="term" value="F:zinc ion binding"/>
    <property type="evidence" value="ECO:0007669"/>
    <property type="project" value="UniProtKB-KW"/>
</dbReference>
<evidence type="ECO:0000256" key="4">
    <source>
        <dbReference type="PROSITE-ProRule" id="PRU00449"/>
    </source>
</evidence>
<dbReference type="AlphaFoldDB" id="A0A9P5MUJ4"/>
<evidence type="ECO:0000256" key="1">
    <source>
        <dbReference type="ARBA" id="ARBA00022723"/>
    </source>
</evidence>